<dbReference type="GO" id="GO:0004842">
    <property type="term" value="F:ubiquitin-protein transferase activity"/>
    <property type="evidence" value="ECO:0007669"/>
    <property type="project" value="TreeGrafter"/>
</dbReference>
<dbReference type="GO" id="GO:0085020">
    <property type="term" value="P:protein K6-linked ubiquitination"/>
    <property type="evidence" value="ECO:0007669"/>
    <property type="project" value="TreeGrafter"/>
</dbReference>
<keyword evidence="2 3" id="KW-0040">ANK repeat</keyword>
<evidence type="ECO:0000256" key="1">
    <source>
        <dbReference type="ARBA" id="ARBA00022737"/>
    </source>
</evidence>
<feature type="repeat" description="ANK" evidence="3">
    <location>
        <begin position="356"/>
        <end position="388"/>
    </location>
</feature>
<accession>A0A6C2UQK8</accession>
<protein>
    <submittedName>
        <fullName evidence="5">Phosphocholine transferase AnkX</fullName>
    </submittedName>
</protein>
<dbReference type="InterPro" id="IPR002110">
    <property type="entry name" value="Ankyrin_rpt"/>
</dbReference>
<sequence>MNYLLFKSRVPAGLVLLGLLELFLLLVYGYFAQDMNEADGVPGGMVLAKIALLLVGLGWSGLFLLYLFGFRWLGINRERWGNGRAMTHRDGCPSSDHSALGYGVPGVFPVAIGLAMAALGTAVFLSQRAPSPFDFVESGSFSQMEALLRADAASVRWRNGRGMTLLMAAAEAGRMDLVAGLVRLGRDVNATDRNGRTALAYAIEAPDVTGLLLQKGAKVNHVDETGEAPLHLAIGRQSKAVVRLLLEYGAYANRHDGEGNDSLSMAVKSGLEVVDLLLVHGANPDFADRAGETALHHAAKADNLAAAQALIAAGADATRVSMQGWTPLHEAAMNGSLLVAAVLLKSGVDVDIANQRSVTPLGCAVYNDDKVMVDFLLGQGADVNKRGNLGETYLHMAIAGHKYGSIAALTKGGADPDITNDAGLTARKMAQTEELRLSLK</sequence>
<gene>
    <name evidence="5" type="primary">ankX</name>
    <name evidence="5" type="ORF">SCARR_04581</name>
</gene>
<name>A0A6C2UQK8_9BACT</name>
<proteinExistence type="predicted"/>
<reference evidence="5 6" key="1">
    <citation type="submission" date="2019-04" db="EMBL/GenBank/DDBJ databases">
        <authorList>
            <person name="Van Vliet M D."/>
        </authorList>
    </citation>
    <scope>NUCLEOTIDE SEQUENCE [LARGE SCALE GENOMIC DNA]</scope>
    <source>
        <strain evidence="5 6">F21</strain>
    </source>
</reference>
<dbReference type="PANTHER" id="PTHR24171:SF8">
    <property type="entry name" value="BRCA1-ASSOCIATED RING DOMAIN PROTEIN 1"/>
    <property type="match status" value="1"/>
</dbReference>
<organism evidence="5 6">
    <name type="scientific">Pontiella sulfatireligans</name>
    <dbReference type="NCBI Taxonomy" id="2750658"/>
    <lineage>
        <taxon>Bacteria</taxon>
        <taxon>Pseudomonadati</taxon>
        <taxon>Kiritimatiellota</taxon>
        <taxon>Kiritimatiellia</taxon>
        <taxon>Kiritimatiellales</taxon>
        <taxon>Pontiellaceae</taxon>
        <taxon>Pontiella</taxon>
    </lineage>
</organism>
<evidence type="ECO:0000313" key="5">
    <source>
        <dbReference type="EMBL" id="VGO22498.1"/>
    </source>
</evidence>
<evidence type="ECO:0000313" key="6">
    <source>
        <dbReference type="Proteomes" id="UP000346198"/>
    </source>
</evidence>
<keyword evidence="4" id="KW-0812">Transmembrane</keyword>
<evidence type="ECO:0000256" key="2">
    <source>
        <dbReference type="ARBA" id="ARBA00023043"/>
    </source>
</evidence>
<feature type="repeat" description="ANK" evidence="3">
    <location>
        <begin position="323"/>
        <end position="355"/>
    </location>
</feature>
<dbReference type="AlphaFoldDB" id="A0A6C2UQK8"/>
<keyword evidence="4" id="KW-1133">Transmembrane helix</keyword>
<dbReference type="Pfam" id="PF00023">
    <property type="entry name" value="Ank"/>
    <property type="match status" value="1"/>
</dbReference>
<keyword evidence="1" id="KW-0677">Repeat</keyword>
<feature type="repeat" description="ANK" evidence="3">
    <location>
        <begin position="389"/>
        <end position="421"/>
    </location>
</feature>
<keyword evidence="6" id="KW-1185">Reference proteome</keyword>
<dbReference type="Proteomes" id="UP000346198">
    <property type="component" value="Unassembled WGS sequence"/>
</dbReference>
<dbReference type="Pfam" id="PF12796">
    <property type="entry name" value="Ank_2"/>
    <property type="match status" value="2"/>
</dbReference>
<evidence type="ECO:0000256" key="4">
    <source>
        <dbReference type="SAM" id="Phobius"/>
    </source>
</evidence>
<evidence type="ECO:0000256" key="3">
    <source>
        <dbReference type="PROSITE-ProRule" id="PRU00023"/>
    </source>
</evidence>
<keyword evidence="5" id="KW-0808">Transferase</keyword>
<dbReference type="InterPro" id="IPR036770">
    <property type="entry name" value="Ankyrin_rpt-contain_sf"/>
</dbReference>
<dbReference type="PANTHER" id="PTHR24171">
    <property type="entry name" value="ANKYRIN REPEAT DOMAIN-CONTAINING PROTEIN 39-RELATED"/>
    <property type="match status" value="1"/>
</dbReference>
<feature type="transmembrane region" description="Helical" evidence="4">
    <location>
        <begin position="51"/>
        <end position="74"/>
    </location>
</feature>
<dbReference type="Gene3D" id="1.25.40.20">
    <property type="entry name" value="Ankyrin repeat-containing domain"/>
    <property type="match status" value="3"/>
</dbReference>
<feature type="repeat" description="ANK" evidence="3">
    <location>
        <begin position="290"/>
        <end position="322"/>
    </location>
</feature>
<dbReference type="PROSITE" id="PS50088">
    <property type="entry name" value="ANK_REPEAT"/>
    <property type="match status" value="6"/>
</dbReference>
<feature type="repeat" description="ANK" evidence="3">
    <location>
        <begin position="225"/>
        <end position="257"/>
    </location>
</feature>
<dbReference type="PRINTS" id="PR01415">
    <property type="entry name" value="ANKYRIN"/>
</dbReference>
<dbReference type="SMART" id="SM00248">
    <property type="entry name" value="ANK"/>
    <property type="match status" value="8"/>
</dbReference>
<feature type="transmembrane region" description="Helical" evidence="4">
    <location>
        <begin position="12"/>
        <end position="31"/>
    </location>
</feature>
<dbReference type="RefSeq" id="WP_136063875.1">
    <property type="nucleotide sequence ID" value="NZ_CAAHFH010000002.1"/>
</dbReference>
<dbReference type="EMBL" id="CAAHFH010000002">
    <property type="protein sequence ID" value="VGO22498.1"/>
    <property type="molecule type" value="Genomic_DNA"/>
</dbReference>
<feature type="repeat" description="ANK" evidence="3">
    <location>
        <begin position="161"/>
        <end position="193"/>
    </location>
</feature>
<dbReference type="SUPFAM" id="SSF48403">
    <property type="entry name" value="Ankyrin repeat"/>
    <property type="match status" value="1"/>
</dbReference>
<dbReference type="PROSITE" id="PS50297">
    <property type="entry name" value="ANK_REP_REGION"/>
    <property type="match status" value="4"/>
</dbReference>
<feature type="transmembrane region" description="Helical" evidence="4">
    <location>
        <begin position="99"/>
        <end position="125"/>
    </location>
</feature>
<keyword evidence="4" id="KW-0472">Membrane</keyword>